<organism evidence="1 2">
    <name type="scientific">Vagococcus hydrophili</name>
    <dbReference type="NCBI Taxonomy" id="2714947"/>
    <lineage>
        <taxon>Bacteria</taxon>
        <taxon>Bacillati</taxon>
        <taxon>Bacillota</taxon>
        <taxon>Bacilli</taxon>
        <taxon>Lactobacillales</taxon>
        <taxon>Enterococcaceae</taxon>
        <taxon>Vagococcus</taxon>
    </lineage>
</organism>
<dbReference type="EMBL" id="CP049887">
    <property type="protein sequence ID" value="QIL47958.1"/>
    <property type="molecule type" value="Genomic_DNA"/>
</dbReference>
<reference evidence="1 2" key="1">
    <citation type="submission" date="2020-03" db="EMBL/GenBank/DDBJ databases">
        <title>Vagococcus sp. nov., isolated from beetles.</title>
        <authorList>
            <person name="Hyun D.-W."/>
            <person name="Bae J.-W."/>
        </authorList>
    </citation>
    <scope>NUCLEOTIDE SEQUENCE [LARGE SCALE GENOMIC DNA]</scope>
    <source>
        <strain evidence="1 2">HDW17B</strain>
    </source>
</reference>
<dbReference type="KEGG" id="vhy:G7082_05130"/>
<evidence type="ECO:0000313" key="2">
    <source>
        <dbReference type="Proteomes" id="UP000501747"/>
    </source>
</evidence>
<proteinExistence type="predicted"/>
<protein>
    <submittedName>
        <fullName evidence="1">Uncharacterized protein</fullName>
    </submittedName>
</protein>
<name>A0A6G8ASA3_9ENTE</name>
<sequence length="131" mass="15151">MKEGNVLNSTNSFTLTIDGEVYNSGEVTEMIITECVTKLIDNDIDFFILTPKIPIKESIYMQVIYDFVVEIRFESALNGTNQYSYETDSKDEIISLFLNYFNNGEIPALTEWENLSKKRSKGIFSRLFNKF</sequence>
<dbReference type="RefSeq" id="WP_166034123.1">
    <property type="nucleotide sequence ID" value="NZ_CP049887.1"/>
</dbReference>
<dbReference type="Proteomes" id="UP000501747">
    <property type="component" value="Chromosome"/>
</dbReference>
<evidence type="ECO:0000313" key="1">
    <source>
        <dbReference type="EMBL" id="QIL47958.1"/>
    </source>
</evidence>
<dbReference type="AlphaFoldDB" id="A0A6G8ASA3"/>
<keyword evidence="2" id="KW-1185">Reference proteome</keyword>
<accession>A0A6G8ASA3</accession>
<gene>
    <name evidence="1" type="ORF">G7082_05130</name>
</gene>